<feature type="compositionally biased region" description="Low complexity" evidence="1">
    <location>
        <begin position="308"/>
        <end position="327"/>
    </location>
</feature>
<feature type="compositionally biased region" description="Polar residues" evidence="1">
    <location>
        <begin position="247"/>
        <end position="256"/>
    </location>
</feature>
<dbReference type="EMBL" id="MU839000">
    <property type="protein sequence ID" value="KAK1770478.1"/>
    <property type="molecule type" value="Genomic_DNA"/>
</dbReference>
<keyword evidence="3" id="KW-1185">Reference proteome</keyword>
<evidence type="ECO:0000313" key="3">
    <source>
        <dbReference type="Proteomes" id="UP001244011"/>
    </source>
</evidence>
<dbReference type="PANTHER" id="PTHR38489:SF1">
    <property type="entry name" value="HISTONE CHAPERONE DOMAIN-CONTAINING PROTEIN"/>
    <property type="match status" value="1"/>
</dbReference>
<dbReference type="AlphaFoldDB" id="A0AAJ0C7L9"/>
<organism evidence="2 3">
    <name type="scientific">Phialemonium atrogriseum</name>
    <dbReference type="NCBI Taxonomy" id="1093897"/>
    <lineage>
        <taxon>Eukaryota</taxon>
        <taxon>Fungi</taxon>
        <taxon>Dikarya</taxon>
        <taxon>Ascomycota</taxon>
        <taxon>Pezizomycotina</taxon>
        <taxon>Sordariomycetes</taxon>
        <taxon>Sordariomycetidae</taxon>
        <taxon>Cephalothecales</taxon>
        <taxon>Cephalothecaceae</taxon>
        <taxon>Phialemonium</taxon>
    </lineage>
</organism>
<dbReference type="RefSeq" id="XP_060286691.1">
    <property type="nucleotide sequence ID" value="XM_060429684.1"/>
</dbReference>
<feature type="compositionally biased region" description="Basic and acidic residues" evidence="1">
    <location>
        <begin position="257"/>
        <end position="269"/>
    </location>
</feature>
<evidence type="ECO:0000313" key="2">
    <source>
        <dbReference type="EMBL" id="KAK1770478.1"/>
    </source>
</evidence>
<dbReference type="GeneID" id="85312871"/>
<feature type="region of interest" description="Disordered" evidence="1">
    <location>
        <begin position="221"/>
        <end position="356"/>
    </location>
</feature>
<protein>
    <submittedName>
        <fullName evidence="2">Uncharacterized protein</fullName>
    </submittedName>
</protein>
<comment type="caution">
    <text evidence="2">The sequence shown here is derived from an EMBL/GenBank/DDBJ whole genome shotgun (WGS) entry which is preliminary data.</text>
</comment>
<feature type="compositionally biased region" description="Low complexity" evidence="1">
    <location>
        <begin position="229"/>
        <end position="246"/>
    </location>
</feature>
<feature type="compositionally biased region" description="Low complexity" evidence="1">
    <location>
        <begin position="270"/>
        <end position="282"/>
    </location>
</feature>
<name>A0AAJ0C7L9_9PEZI</name>
<dbReference type="Proteomes" id="UP001244011">
    <property type="component" value="Unassembled WGS sequence"/>
</dbReference>
<dbReference type="GO" id="GO:0000492">
    <property type="term" value="P:box C/D snoRNP assembly"/>
    <property type="evidence" value="ECO:0007669"/>
    <property type="project" value="InterPro"/>
</dbReference>
<dbReference type="Pfam" id="PF15370">
    <property type="entry name" value="NOPCHAP1"/>
    <property type="match status" value="1"/>
</dbReference>
<evidence type="ECO:0000256" key="1">
    <source>
        <dbReference type="SAM" id="MobiDB-lite"/>
    </source>
</evidence>
<reference evidence="2" key="1">
    <citation type="submission" date="2023-06" db="EMBL/GenBank/DDBJ databases">
        <title>Genome-scale phylogeny and comparative genomics of the fungal order Sordariales.</title>
        <authorList>
            <consortium name="Lawrence Berkeley National Laboratory"/>
            <person name="Hensen N."/>
            <person name="Bonometti L."/>
            <person name="Westerberg I."/>
            <person name="Brannstrom I.O."/>
            <person name="Guillou S."/>
            <person name="Cros-Aarteil S."/>
            <person name="Calhoun S."/>
            <person name="Haridas S."/>
            <person name="Kuo A."/>
            <person name="Mondo S."/>
            <person name="Pangilinan J."/>
            <person name="Riley R."/>
            <person name="Labutti K."/>
            <person name="Andreopoulos B."/>
            <person name="Lipzen A."/>
            <person name="Chen C."/>
            <person name="Yanf M."/>
            <person name="Daum C."/>
            <person name="Ng V."/>
            <person name="Clum A."/>
            <person name="Steindorff A."/>
            <person name="Ohm R."/>
            <person name="Martin F."/>
            <person name="Silar P."/>
            <person name="Natvig D."/>
            <person name="Lalanne C."/>
            <person name="Gautier V."/>
            <person name="Ament-Velasquez S.L."/>
            <person name="Kruys A."/>
            <person name="Hutchinson M.I."/>
            <person name="Powell A.J."/>
            <person name="Barry K."/>
            <person name="Miller A.N."/>
            <person name="Grigoriev I.V."/>
            <person name="Debuchy R."/>
            <person name="Gladieux P."/>
            <person name="Thoren M.H."/>
            <person name="Johannesson H."/>
        </authorList>
    </citation>
    <scope>NUCLEOTIDE SEQUENCE</scope>
    <source>
        <strain evidence="2">8032-3</strain>
    </source>
</reference>
<dbReference type="InterPro" id="IPR027921">
    <property type="entry name" value="NOPCHAP1"/>
</dbReference>
<accession>A0AAJ0C7L9</accession>
<gene>
    <name evidence="2" type="ORF">QBC33DRAFT_555956</name>
</gene>
<dbReference type="PANTHER" id="PTHR38489">
    <property type="entry name" value="HISTONE CHAPERONE DOMAIN-CONTAINING PROTEIN"/>
    <property type="match status" value="1"/>
</dbReference>
<proteinExistence type="predicted"/>
<sequence length="356" mass="39089">MSSSSSTSKDMWPCRHVPRRRRDEIVLLREAVDIAVQYFNYGTREETKQLTRKAKSWSERYYKKRYNRYGQKRAVGLIRDFPSLFNLSVSPSDRLAKAVMVTPKPDGDSAKSEKFPEWVEPTLASDEEIDEIVDLRPRQPRGKPKMRVNAAQLRDSGLLKSLPEFINQLAQANLETETRLANSTKQGAGFELDEDEAATQPHIEMNLLAGLLEKREVGGLEKLKMPGQESSASSSSSSSTETSDSDVNSPASASEKPSQKRKADSRSDSESSSSTRNSGSPSATKIRIVTKKRARSSAVSISPPRPAPSSESNSDDSSASPSTTSSGDESKAGVKSEGPSPTRIKIKVVNWQSFGN</sequence>